<dbReference type="PROSITE" id="PS51294">
    <property type="entry name" value="HTH_MYB"/>
    <property type="match status" value="1"/>
</dbReference>
<feature type="domain" description="HTH myb-type" evidence="1">
    <location>
        <begin position="1"/>
        <end position="22"/>
    </location>
</feature>
<proteinExistence type="predicted"/>
<comment type="caution">
    <text evidence="2">The sequence shown here is derived from an EMBL/GenBank/DDBJ whole genome shotgun (WGS) entry which is preliminary data.</text>
</comment>
<dbReference type="EMBL" id="CAMPGE010027014">
    <property type="protein sequence ID" value="CAI2384679.1"/>
    <property type="molecule type" value="Genomic_DNA"/>
</dbReference>
<dbReference type="AlphaFoldDB" id="A0AAD2D7Z9"/>
<protein>
    <recommendedName>
        <fullName evidence="1">HTH myb-type domain-containing protein</fullName>
    </recommendedName>
</protein>
<dbReference type="InterPro" id="IPR017930">
    <property type="entry name" value="Myb_dom"/>
</dbReference>
<keyword evidence="3" id="KW-1185">Reference proteome</keyword>
<dbReference type="Proteomes" id="UP001295684">
    <property type="component" value="Unassembled WGS sequence"/>
</dbReference>
<accession>A0AAD2D7Z9</accession>
<evidence type="ECO:0000313" key="2">
    <source>
        <dbReference type="EMBL" id="CAI2384679.1"/>
    </source>
</evidence>
<organism evidence="2 3">
    <name type="scientific">Euplotes crassus</name>
    <dbReference type="NCBI Taxonomy" id="5936"/>
    <lineage>
        <taxon>Eukaryota</taxon>
        <taxon>Sar</taxon>
        <taxon>Alveolata</taxon>
        <taxon>Ciliophora</taxon>
        <taxon>Intramacronucleata</taxon>
        <taxon>Spirotrichea</taxon>
        <taxon>Hypotrichia</taxon>
        <taxon>Euplotida</taxon>
        <taxon>Euplotidae</taxon>
        <taxon>Moneuplotes</taxon>
    </lineage>
</organism>
<evidence type="ECO:0000313" key="3">
    <source>
        <dbReference type="Proteomes" id="UP001295684"/>
    </source>
</evidence>
<reference evidence="2" key="1">
    <citation type="submission" date="2023-07" db="EMBL/GenBank/DDBJ databases">
        <authorList>
            <consortium name="AG Swart"/>
            <person name="Singh M."/>
            <person name="Singh A."/>
            <person name="Seah K."/>
            <person name="Emmerich C."/>
        </authorList>
    </citation>
    <scope>NUCLEOTIDE SEQUENCE</scope>
    <source>
        <strain evidence="2">DP1</strain>
    </source>
</reference>
<evidence type="ECO:0000259" key="1">
    <source>
        <dbReference type="PROSITE" id="PS51294"/>
    </source>
</evidence>
<sequence length="379" mass="45074">MVPTRDSLQIRSHAQKYFKRIKNDFNTNDPVDYIRKGMCDESPFYKFDKSKFNKVSNKLIEPERKLIEPERKLIEPARKLIEPARKLMEHVRKKYEPLNKPNPKKQITFNEEIPSARKHHKQESQVIYKKRLLKQKRKYVEDSSSSDFFKSKAKKSYEKAEYRQVSLTRLREHARRAHRKLKRRESHFSIVQPDSEKVYIIKKAFEINNCSTKRSMPRDLSQCTTRVHLQGEKTKLEKKSRKANDPYKMATSRKNIPNIVHGPSERITTENMITETTKEAIPHMHETKVKFPYITTSNLQLSLPLVESQTYNFNQRRFVQEIGQALPQKDHICQVRPETTPQFFTPVGQVQHSNMYMEEDFQFELLMQCIMMNYCLCLT</sequence>
<name>A0AAD2D7Z9_EUPCR</name>
<gene>
    <name evidence="2" type="ORF">ECRASSUSDP1_LOCUS26213</name>
</gene>